<comment type="caution">
    <text evidence="1">The sequence shown here is derived from an EMBL/GenBank/DDBJ whole genome shotgun (WGS) entry which is preliminary data.</text>
</comment>
<reference evidence="1 2" key="1">
    <citation type="submission" date="2024-02" db="EMBL/GenBank/DDBJ databases">
        <authorList>
            <person name="Vignale AGUSTIN F."/>
            <person name="Sosa J E."/>
            <person name="Modenutti C."/>
        </authorList>
    </citation>
    <scope>NUCLEOTIDE SEQUENCE [LARGE SCALE GENOMIC DNA]</scope>
</reference>
<organism evidence="1 2">
    <name type="scientific">Ilex paraguariensis</name>
    <name type="common">yerba mate</name>
    <dbReference type="NCBI Taxonomy" id="185542"/>
    <lineage>
        <taxon>Eukaryota</taxon>
        <taxon>Viridiplantae</taxon>
        <taxon>Streptophyta</taxon>
        <taxon>Embryophyta</taxon>
        <taxon>Tracheophyta</taxon>
        <taxon>Spermatophyta</taxon>
        <taxon>Magnoliopsida</taxon>
        <taxon>eudicotyledons</taxon>
        <taxon>Gunneridae</taxon>
        <taxon>Pentapetalae</taxon>
        <taxon>asterids</taxon>
        <taxon>campanulids</taxon>
        <taxon>Aquifoliales</taxon>
        <taxon>Aquifoliaceae</taxon>
        <taxon>Ilex</taxon>
    </lineage>
</organism>
<protein>
    <submittedName>
        <fullName evidence="1">Uncharacterized protein</fullName>
    </submittedName>
</protein>
<dbReference type="EMBL" id="CAUOFW020004813">
    <property type="protein sequence ID" value="CAK9167346.1"/>
    <property type="molecule type" value="Genomic_DNA"/>
</dbReference>
<dbReference type="AlphaFoldDB" id="A0ABC8TD90"/>
<proteinExistence type="predicted"/>
<evidence type="ECO:0000313" key="1">
    <source>
        <dbReference type="EMBL" id="CAK9167346.1"/>
    </source>
</evidence>
<name>A0ABC8TD90_9AQUA</name>
<dbReference type="Proteomes" id="UP001642360">
    <property type="component" value="Unassembled WGS sequence"/>
</dbReference>
<dbReference type="PANTHER" id="PTHR11440">
    <property type="entry name" value="LECITHIN-CHOLESTEROL ACYLTRANSFERASE-RELATED"/>
    <property type="match status" value="1"/>
</dbReference>
<accession>A0ABC8TD90</accession>
<evidence type="ECO:0000313" key="2">
    <source>
        <dbReference type="Proteomes" id="UP001642360"/>
    </source>
</evidence>
<gene>
    <name evidence="1" type="ORF">ILEXP_LOCUS36611</name>
</gene>
<sequence length="274" mass="30452">MACPGFHWHHVPLLEIWREKDNGDGNSSIMLESYCPEESVSIFIEALRNNKVNYDGLNIPLPFNLEILKWANETRKVLSCAEVPSQVKFYNIYGTNFETPHSVCCYVAGSLMAQNLWNENIGGHFDISLQEVYGSDDAPVTDLQQLPSLLAKYICVDGDGTVPLESAKVNYDGLNIPLPFNLEILKWANETRKVLSCAEVPSQVKFYNIYGTNFETPHSVCYGSDDAPVTDLQQLPSLLAKYICVDGDGTVPLESAKGIPLKRCVALVTPCLEK</sequence>
<keyword evidence="2" id="KW-1185">Reference proteome</keyword>